<dbReference type="SUPFAM" id="SSF53335">
    <property type="entry name" value="S-adenosyl-L-methionine-dependent methyltransferases"/>
    <property type="match status" value="1"/>
</dbReference>
<dbReference type="InterPro" id="IPR036457">
    <property type="entry name" value="PPM-type-like_dom_sf"/>
</dbReference>
<dbReference type="Pfam" id="PF00069">
    <property type="entry name" value="Pkinase"/>
    <property type="match status" value="1"/>
</dbReference>
<feature type="binding site" evidence="9">
    <location>
        <position position="211"/>
    </location>
    <ligand>
        <name>ATP</name>
        <dbReference type="ChEBI" id="CHEBI:30616"/>
    </ligand>
</feature>
<proteinExistence type="predicted"/>
<dbReference type="InterPro" id="IPR011009">
    <property type="entry name" value="Kinase-like_dom_sf"/>
</dbReference>
<evidence type="ECO:0000313" key="12">
    <source>
        <dbReference type="Proteomes" id="UP000076420"/>
    </source>
</evidence>
<dbReference type="SUPFAM" id="SSF56112">
    <property type="entry name" value="Protein kinase-like (PK-like)"/>
    <property type="match status" value="1"/>
</dbReference>
<dbReference type="GO" id="GO:0005975">
    <property type="term" value="P:carbohydrate metabolic process"/>
    <property type="evidence" value="ECO:0007669"/>
    <property type="project" value="InterPro"/>
</dbReference>
<keyword evidence="7 9" id="KW-0067">ATP-binding</keyword>
<dbReference type="PROSITE" id="PS00107">
    <property type="entry name" value="PROTEIN_KINASE_ATP"/>
    <property type="match status" value="1"/>
</dbReference>
<dbReference type="InterPro" id="IPR008271">
    <property type="entry name" value="Ser/Thr_kinase_AS"/>
</dbReference>
<evidence type="ECO:0000256" key="4">
    <source>
        <dbReference type="ARBA" id="ARBA00022723"/>
    </source>
</evidence>
<dbReference type="InterPro" id="IPR027417">
    <property type="entry name" value="P-loop_NTPase"/>
</dbReference>
<keyword evidence="4" id="KW-0479">Metal-binding</keyword>
<accession>A0A2C9KCD5</accession>
<dbReference type="STRING" id="6526.A0A2C9KCD5"/>
<dbReference type="SUPFAM" id="SSF81606">
    <property type="entry name" value="PP2C-like"/>
    <property type="match status" value="1"/>
</dbReference>
<dbReference type="InterPro" id="IPR029063">
    <property type="entry name" value="SAM-dependent_MTases_sf"/>
</dbReference>
<evidence type="ECO:0000256" key="2">
    <source>
        <dbReference type="ARBA" id="ARBA00022553"/>
    </source>
</evidence>
<protein>
    <recommendedName>
        <fullName evidence="10">Protein kinase domain-containing protein</fullName>
    </recommendedName>
</protein>
<sequence length="520" mass="58558">MRVISGIARDRQVADLFAGSGALVIECLSRGAKKGYFVEKNLEAMDVIKGNVQNSPPSFEELENRIVARKTNTPDDIKRRLDKARSEMNEQDRYDYVVINSDLNVAAKQVYEIISRELEYSIATEKSNSRSHNEDAATFAANQDGIIFAALCDGMGGHCNGEIASQLSLEYLKEEFLKARRYEIVDTIGEGGMATILLAKDVIYGRHVALKRLKIEDIKTIETNLIRFKNEAQIISAVSSSSNNLVHIYDYFSEGLYEYIVMEFVDGENLKQVLRERSHFHYYEACQILYEIAKGLKAIHNCNIVHRDLKPENILIKSDGTIKIADFGISILEGANHSLTKANVIIGSVQYMAPEAITDKDSISKATDIYALGVILYEMITGCHLMVRDPIRDFPFYEKTGITTFMFHFESLYYREIKPFITDIKAKGIKPGIVINPKTNIEQIYEYLPKISSIMVMSVEPGYGGQPFQESTYARVEKIAKYREAKSLEFEIIVDGGINPTNAKELKKLGANTFVVGSYI</sequence>
<dbReference type="Pfam" id="PF03602">
    <property type="entry name" value="Cons_hypoth95"/>
    <property type="match status" value="1"/>
</dbReference>
<evidence type="ECO:0000259" key="10">
    <source>
        <dbReference type="PROSITE" id="PS50011"/>
    </source>
</evidence>
<dbReference type="PROSITE" id="PS01086">
    <property type="entry name" value="RIBUL_P_3_EPIMER_2"/>
    <property type="match status" value="1"/>
</dbReference>
<evidence type="ECO:0000256" key="5">
    <source>
        <dbReference type="ARBA" id="ARBA00022741"/>
    </source>
</evidence>
<evidence type="ECO:0000256" key="3">
    <source>
        <dbReference type="ARBA" id="ARBA00022679"/>
    </source>
</evidence>
<dbReference type="Proteomes" id="UP000076420">
    <property type="component" value="Unassembled WGS sequence"/>
</dbReference>
<dbReference type="CDD" id="cd14014">
    <property type="entry name" value="STKc_PknB_like"/>
    <property type="match status" value="1"/>
</dbReference>
<gene>
    <name evidence="11" type="primary">106064461</name>
</gene>
<reference evidence="11" key="1">
    <citation type="submission" date="2020-05" db="UniProtKB">
        <authorList>
            <consortium name="EnsemblMetazoa"/>
        </authorList>
    </citation>
    <scope>IDENTIFICATION</scope>
    <source>
        <strain evidence="11">BB02</strain>
    </source>
</reference>
<dbReference type="PROSITE" id="PS00108">
    <property type="entry name" value="PROTEIN_KINASE_ST"/>
    <property type="match status" value="1"/>
</dbReference>
<dbReference type="GO" id="GO:0016857">
    <property type="term" value="F:racemase and epimerase activity, acting on carbohydrates and derivatives"/>
    <property type="evidence" value="ECO:0007669"/>
    <property type="project" value="InterPro"/>
</dbReference>
<keyword evidence="8" id="KW-0413">Isomerase</keyword>
<dbReference type="SUPFAM" id="SSF51366">
    <property type="entry name" value="Ribulose-phoshate binding barrel"/>
    <property type="match status" value="1"/>
</dbReference>
<dbReference type="VEuPathDB" id="VectorBase:BGLB017517"/>
<name>A0A2C9KCD5_BIOGL</name>
<keyword evidence="5 9" id="KW-0547">Nucleotide-binding</keyword>
<dbReference type="SMART" id="SM00220">
    <property type="entry name" value="S_TKc"/>
    <property type="match status" value="1"/>
</dbReference>
<keyword evidence="2" id="KW-0597">Phosphoprotein</keyword>
<keyword evidence="3" id="KW-0808">Transferase</keyword>
<dbReference type="SUPFAM" id="SSF52540">
    <property type="entry name" value="P-loop containing nucleoside triphosphate hydrolases"/>
    <property type="match status" value="1"/>
</dbReference>
<dbReference type="InterPro" id="IPR017441">
    <property type="entry name" value="Protein_kinase_ATP_BS"/>
</dbReference>
<dbReference type="PROSITE" id="PS50011">
    <property type="entry name" value="PROTEIN_KINASE_DOM"/>
    <property type="match status" value="1"/>
</dbReference>
<dbReference type="InterPro" id="IPR000056">
    <property type="entry name" value="Ribul_P_3_epim-like"/>
</dbReference>
<dbReference type="PANTHER" id="PTHR24351">
    <property type="entry name" value="RIBOSOMAL PROTEIN S6 KINASE"/>
    <property type="match status" value="1"/>
</dbReference>
<feature type="domain" description="Protein kinase" evidence="10">
    <location>
        <begin position="182"/>
        <end position="448"/>
    </location>
</feature>
<dbReference type="Gene3D" id="3.20.20.70">
    <property type="entry name" value="Aldolase class I"/>
    <property type="match status" value="1"/>
</dbReference>
<evidence type="ECO:0000256" key="8">
    <source>
        <dbReference type="ARBA" id="ARBA00023235"/>
    </source>
</evidence>
<evidence type="ECO:0000256" key="9">
    <source>
        <dbReference type="PROSITE-ProRule" id="PRU10141"/>
    </source>
</evidence>
<keyword evidence="6" id="KW-0418">Kinase</keyword>
<dbReference type="AlphaFoldDB" id="A0A2C9KCD5"/>
<evidence type="ECO:0000256" key="1">
    <source>
        <dbReference type="ARBA" id="ARBA00022527"/>
    </source>
</evidence>
<dbReference type="GO" id="GO:0046872">
    <property type="term" value="F:metal ion binding"/>
    <property type="evidence" value="ECO:0007669"/>
    <property type="project" value="UniProtKB-KW"/>
</dbReference>
<dbReference type="Gene3D" id="1.10.510.10">
    <property type="entry name" value="Transferase(Phosphotransferase) domain 1"/>
    <property type="match status" value="1"/>
</dbReference>
<dbReference type="InterPro" id="IPR000719">
    <property type="entry name" value="Prot_kinase_dom"/>
</dbReference>
<dbReference type="EnsemblMetazoa" id="BGLB017517-RA">
    <property type="protein sequence ID" value="BGLB017517-PA"/>
    <property type="gene ID" value="BGLB017517"/>
</dbReference>
<evidence type="ECO:0000256" key="7">
    <source>
        <dbReference type="ARBA" id="ARBA00022840"/>
    </source>
</evidence>
<dbReference type="GO" id="GO:0004674">
    <property type="term" value="F:protein serine/threonine kinase activity"/>
    <property type="evidence" value="ECO:0007669"/>
    <property type="project" value="UniProtKB-KW"/>
</dbReference>
<dbReference type="InterPro" id="IPR011060">
    <property type="entry name" value="RibuloseP-bd_barrel"/>
</dbReference>
<dbReference type="Gene3D" id="3.40.50.300">
    <property type="entry name" value="P-loop containing nucleotide triphosphate hydrolases"/>
    <property type="match status" value="1"/>
</dbReference>
<evidence type="ECO:0000256" key="6">
    <source>
        <dbReference type="ARBA" id="ARBA00022777"/>
    </source>
</evidence>
<evidence type="ECO:0000313" key="11">
    <source>
        <dbReference type="EnsemblMetazoa" id="BGLB017517-PA"/>
    </source>
</evidence>
<organism evidence="11 12">
    <name type="scientific">Biomphalaria glabrata</name>
    <name type="common">Bloodfluke planorb</name>
    <name type="synonym">Freshwater snail</name>
    <dbReference type="NCBI Taxonomy" id="6526"/>
    <lineage>
        <taxon>Eukaryota</taxon>
        <taxon>Metazoa</taxon>
        <taxon>Spiralia</taxon>
        <taxon>Lophotrochozoa</taxon>
        <taxon>Mollusca</taxon>
        <taxon>Gastropoda</taxon>
        <taxon>Heterobranchia</taxon>
        <taxon>Euthyneura</taxon>
        <taxon>Panpulmonata</taxon>
        <taxon>Hygrophila</taxon>
        <taxon>Lymnaeoidea</taxon>
        <taxon>Planorbidae</taxon>
        <taxon>Biomphalaria</taxon>
    </lineage>
</organism>
<dbReference type="InterPro" id="IPR013785">
    <property type="entry name" value="Aldolase_TIM"/>
</dbReference>
<dbReference type="GO" id="GO:0005524">
    <property type="term" value="F:ATP binding"/>
    <property type="evidence" value="ECO:0007669"/>
    <property type="project" value="UniProtKB-UniRule"/>
</dbReference>
<keyword evidence="1" id="KW-0723">Serine/threonine-protein kinase</keyword>
<dbReference type="VEuPathDB" id="VectorBase:BGLAX_032296"/>